<keyword evidence="3 7" id="KW-0812">Transmembrane</keyword>
<evidence type="ECO:0000313" key="8">
    <source>
        <dbReference type="EMBL" id="AKZ59352.1"/>
    </source>
</evidence>
<gene>
    <name evidence="8" type="ORF">SAM23877_6307</name>
</gene>
<feature type="transmembrane region" description="Helical" evidence="7">
    <location>
        <begin position="76"/>
        <end position="94"/>
    </location>
</feature>
<reference evidence="9" key="1">
    <citation type="journal article" date="2015" name="J. Biotechnol.">
        <title>Complete genome sequence of Streptomyces ambofaciens ATCC 23877, the spiramycin producer.</title>
        <authorList>
            <person name="Thibessard A."/>
            <person name="Haas D."/>
            <person name="Gerbaud C."/>
            <person name="Aigle B."/>
            <person name="Lautru S."/>
            <person name="Pernodet J.L."/>
            <person name="Leblond P."/>
        </authorList>
    </citation>
    <scope>NUCLEOTIDE SEQUENCE [LARGE SCALE GENOMIC DNA]</scope>
    <source>
        <strain evidence="9">ATCC 23877 / 3486 / DSM 40053 / JCM 4204 / NBRC 12836 / NRRL B-2516</strain>
    </source>
</reference>
<evidence type="ECO:0000256" key="7">
    <source>
        <dbReference type="SAM" id="Phobius"/>
    </source>
</evidence>
<dbReference type="PANTHER" id="PTHR40277">
    <property type="entry name" value="BLL5419 PROTEIN"/>
    <property type="match status" value="1"/>
</dbReference>
<comment type="subcellular location">
    <subcellularLocation>
        <location evidence="1">Cell membrane</location>
        <topology evidence="1">Multi-pass membrane protein</topology>
    </subcellularLocation>
</comment>
<dbReference type="Proteomes" id="UP000061018">
    <property type="component" value="Chromosome"/>
</dbReference>
<feature type="compositionally biased region" description="Low complexity" evidence="6">
    <location>
        <begin position="398"/>
        <end position="408"/>
    </location>
</feature>
<name>A0A0K2B2M7_STRA7</name>
<dbReference type="InterPro" id="IPR022791">
    <property type="entry name" value="L-PG_synthase/AglD"/>
</dbReference>
<feature type="transmembrane region" description="Helical" evidence="7">
    <location>
        <begin position="261"/>
        <end position="280"/>
    </location>
</feature>
<organism evidence="8 9">
    <name type="scientific">Streptomyces ambofaciens (strain ATCC 23877 / 3486 / DSM 40053 / JCM 4204 / NBRC 12836 / NRRL B-2516)</name>
    <dbReference type="NCBI Taxonomy" id="278992"/>
    <lineage>
        <taxon>Bacteria</taxon>
        <taxon>Bacillati</taxon>
        <taxon>Actinomycetota</taxon>
        <taxon>Actinomycetes</taxon>
        <taxon>Kitasatosporales</taxon>
        <taxon>Streptomycetaceae</taxon>
        <taxon>Streptomyces</taxon>
    </lineage>
</organism>
<feature type="compositionally biased region" description="Low complexity" evidence="6">
    <location>
        <begin position="1"/>
        <end position="22"/>
    </location>
</feature>
<keyword evidence="5 7" id="KW-0472">Membrane</keyword>
<dbReference type="STRING" id="1889.SAM40697_5662"/>
<evidence type="ECO:0000256" key="5">
    <source>
        <dbReference type="ARBA" id="ARBA00023136"/>
    </source>
</evidence>
<protein>
    <submittedName>
        <fullName evidence="8">Uncharacterized protein</fullName>
    </submittedName>
</protein>
<dbReference type="PANTHER" id="PTHR40277:SF1">
    <property type="entry name" value="BLL5419 PROTEIN"/>
    <property type="match status" value="1"/>
</dbReference>
<dbReference type="KEGG" id="samb:SAM23877_6307"/>
<accession>A0A0K2B2M7</accession>
<keyword evidence="2" id="KW-1003">Cell membrane</keyword>
<proteinExistence type="predicted"/>
<evidence type="ECO:0000256" key="1">
    <source>
        <dbReference type="ARBA" id="ARBA00004651"/>
    </source>
</evidence>
<feature type="region of interest" description="Disordered" evidence="6">
    <location>
        <begin position="1"/>
        <end position="34"/>
    </location>
</feature>
<evidence type="ECO:0000256" key="3">
    <source>
        <dbReference type="ARBA" id="ARBA00022692"/>
    </source>
</evidence>
<feature type="transmembrane region" description="Helical" evidence="7">
    <location>
        <begin position="232"/>
        <end position="255"/>
    </location>
</feature>
<evidence type="ECO:0000256" key="6">
    <source>
        <dbReference type="SAM" id="MobiDB-lite"/>
    </source>
</evidence>
<evidence type="ECO:0000256" key="4">
    <source>
        <dbReference type="ARBA" id="ARBA00022989"/>
    </source>
</evidence>
<dbReference type="GO" id="GO:0005886">
    <property type="term" value="C:plasma membrane"/>
    <property type="evidence" value="ECO:0007669"/>
    <property type="project" value="UniProtKB-SubCell"/>
</dbReference>
<feature type="region of interest" description="Disordered" evidence="6">
    <location>
        <begin position="398"/>
        <end position="419"/>
    </location>
</feature>
<dbReference type="RefSeq" id="WP_425314771.1">
    <property type="nucleotide sequence ID" value="NZ_CP012382.1"/>
</dbReference>
<evidence type="ECO:0000256" key="2">
    <source>
        <dbReference type="ARBA" id="ARBA00022475"/>
    </source>
</evidence>
<feature type="transmembrane region" description="Helical" evidence="7">
    <location>
        <begin position="311"/>
        <end position="332"/>
    </location>
</feature>
<dbReference type="AlphaFoldDB" id="A0A0K2B2M7"/>
<keyword evidence="4 7" id="KW-1133">Transmembrane helix</keyword>
<feature type="transmembrane region" description="Helical" evidence="7">
    <location>
        <begin position="185"/>
        <end position="203"/>
    </location>
</feature>
<dbReference type="EMBL" id="CP012382">
    <property type="protein sequence ID" value="AKZ59352.1"/>
    <property type="molecule type" value="Genomic_DNA"/>
</dbReference>
<dbReference type="Pfam" id="PF03706">
    <property type="entry name" value="LPG_synthase_TM"/>
    <property type="match status" value="1"/>
</dbReference>
<sequence length="419" mass="42128">MSAPTVRVRTGAARPATAPRDTAASHDPIGTPPGRSHALRTRLGTLAGVALLVVLLWRTGTGVLWDGLRRVDGTALAAALGLGLVTTVLSAWRWAVVARGLGIRLPLGPAVADYYRALFLNAALPGGVLGDVHRAVRHGRSAGDLGRGVRAVVLERAAGQLALLGVGVAALLVLPSPVRDEARQIAPLLGPALLGALAVGLALRMNRAPSRRGRALRATLGEARAALLSRRALPGIALSSVAVLAGHLAMFVLAARVAGSGASVAVLTPLAVLALLAMGLPLNVAGWGPREGVTAWAFGAAGLGADTGLGVAVVYGVLSFVASLPGVVVLVVRRHAAPRTGPGWAAGAPANAPEGAVVPGAVPHPAPGGPYPCSPTAPGPSGAVRIEKYAPKESARLASSSFPFSAEPSEGRPMTPESV</sequence>
<feature type="transmembrane region" description="Helical" evidence="7">
    <location>
        <begin position="153"/>
        <end position="173"/>
    </location>
</feature>
<feature type="transmembrane region" description="Helical" evidence="7">
    <location>
        <begin position="43"/>
        <end position="64"/>
    </location>
</feature>
<evidence type="ECO:0000313" key="9">
    <source>
        <dbReference type="Proteomes" id="UP000061018"/>
    </source>
</evidence>